<dbReference type="EMBL" id="AP014612">
    <property type="protein sequence ID" value="BAQ24857.1"/>
    <property type="molecule type" value="Genomic_DNA"/>
</dbReference>
<dbReference type="CDD" id="cd00845">
    <property type="entry name" value="MPP_UshA_N_like"/>
    <property type="match status" value="1"/>
</dbReference>
<dbReference type="InterPro" id="IPR006146">
    <property type="entry name" value="5'-Nucleotdase_CS"/>
</dbReference>
<comment type="similarity">
    <text evidence="1">Belongs to the 5'-nucleotidase family.</text>
</comment>
<dbReference type="InterPro" id="IPR011240">
    <property type="entry name" value="Pesterase_YunD"/>
</dbReference>
<dbReference type="GO" id="GO:0008253">
    <property type="term" value="F:5'-nucleotidase activity"/>
    <property type="evidence" value="ECO:0007669"/>
    <property type="project" value="TreeGrafter"/>
</dbReference>
<dbReference type="GO" id="GO:0008768">
    <property type="term" value="F:UDP-sugar diphosphatase activity"/>
    <property type="evidence" value="ECO:0007669"/>
    <property type="project" value="TreeGrafter"/>
</dbReference>
<dbReference type="InterPro" id="IPR029052">
    <property type="entry name" value="Metallo-depent_PP-like"/>
</dbReference>
<dbReference type="Proteomes" id="UP000217758">
    <property type="component" value="Chromosome"/>
</dbReference>
<dbReference type="PANTHER" id="PTHR11575:SF23">
    <property type="entry name" value="5-NUCLEOTIDASE FAMILY PROTEIN"/>
    <property type="match status" value="1"/>
</dbReference>
<dbReference type="InterPro" id="IPR006179">
    <property type="entry name" value="5_nucleotidase/apyrase"/>
</dbReference>
<evidence type="ECO:0000256" key="1">
    <source>
        <dbReference type="RuleBase" id="RU362119"/>
    </source>
</evidence>
<organism evidence="3 4">
    <name type="scientific">Streptococcus troglodytae</name>
    <dbReference type="NCBI Taxonomy" id="1111760"/>
    <lineage>
        <taxon>Bacteria</taxon>
        <taxon>Bacillati</taxon>
        <taxon>Bacillota</taxon>
        <taxon>Bacilli</taxon>
        <taxon>Lactobacillales</taxon>
        <taxon>Streptococcaceae</taxon>
        <taxon>Streptococcus</taxon>
    </lineage>
</organism>
<dbReference type="PANTHER" id="PTHR11575">
    <property type="entry name" value="5'-NUCLEOTIDASE-RELATED"/>
    <property type="match status" value="1"/>
</dbReference>
<evidence type="ECO:0000313" key="3">
    <source>
        <dbReference type="EMBL" id="BAQ24857.1"/>
    </source>
</evidence>
<dbReference type="GO" id="GO:0046872">
    <property type="term" value="F:metal ion binding"/>
    <property type="evidence" value="ECO:0007669"/>
    <property type="project" value="InterPro"/>
</dbReference>
<sequence>MKESLRILHINDLHSHFEAYPKIKRFFAEHSKTQREVLRFDIGDNVDKSHPLTDVSAGRVNVDLMNDLGIDFATIGNNEGIGLAKAEINQLYDKADFQVILGNLKDKKGRPAWAQSYVIYETKAGTKLALLAYTFPYYWTYAPNGWQALDAISSLKKDLGNPEVAAADFRILLSHLGIRLDEKIARQIPEIDLIIGAHTHHVFEEGEVINGTYLAAAGRYGDHVGQIDLDFEDHSLTDIAIEAVPTSDLDSEKEDAAFVARLFEEGEKLLAENLICKLSRKPSLKECADLVMEAMKKSAAADLAIINTGLIVEPFSQTISKAELHKSLPHQMRLVKFQVTRDELLEICQDIFSQADLLANQQIRGMGFRGKQFGKAVTSGFTYKNGKIVYNNKAIGRKDKISLVLVDQYYFAPYFNSLTSRKGQLLFPDLLRQTVEKYLRGAL</sequence>
<dbReference type="RefSeq" id="WP_128833673.1">
    <property type="nucleotide sequence ID" value="NZ_AP014612.1"/>
</dbReference>
<feature type="domain" description="Calcineurin-like phosphoesterase" evidence="2">
    <location>
        <begin position="5"/>
        <end position="201"/>
    </location>
</feature>
<dbReference type="GO" id="GO:0030288">
    <property type="term" value="C:outer membrane-bounded periplasmic space"/>
    <property type="evidence" value="ECO:0007669"/>
    <property type="project" value="TreeGrafter"/>
</dbReference>
<dbReference type="PIRSF" id="PIRSF036361">
    <property type="entry name" value="YunD"/>
    <property type="match status" value="1"/>
</dbReference>
<dbReference type="SUPFAM" id="SSF55816">
    <property type="entry name" value="5'-nucleotidase (syn. UDP-sugar hydrolase), C-terminal domain"/>
    <property type="match status" value="1"/>
</dbReference>
<dbReference type="KEGG" id="strg:SRT_15960"/>
<dbReference type="Pfam" id="PF00149">
    <property type="entry name" value="Metallophos"/>
    <property type="match status" value="1"/>
</dbReference>
<dbReference type="PROSITE" id="PS00785">
    <property type="entry name" value="5_NUCLEOTIDASE_1"/>
    <property type="match status" value="1"/>
</dbReference>
<protein>
    <submittedName>
        <fullName evidence="3">Phosphoesterase</fullName>
    </submittedName>
</protein>
<dbReference type="Gene3D" id="3.90.780.10">
    <property type="entry name" value="5'-Nucleotidase, C-terminal domain"/>
    <property type="match status" value="1"/>
</dbReference>
<keyword evidence="1" id="KW-0378">Hydrolase</keyword>
<dbReference type="Gene3D" id="3.60.21.10">
    <property type="match status" value="1"/>
</dbReference>
<dbReference type="GO" id="GO:0000166">
    <property type="term" value="F:nucleotide binding"/>
    <property type="evidence" value="ECO:0007669"/>
    <property type="project" value="UniProtKB-KW"/>
</dbReference>
<keyword evidence="1" id="KW-0547">Nucleotide-binding</keyword>
<reference evidence="3 4" key="1">
    <citation type="journal article" date="2016" name="Microbiol. Immunol.">
        <title>Complete genome sequence of Streptococcus troglodytae TKU31 isolated from the oral cavity of a chimpanzee (Pan troglodytes).</title>
        <authorList>
            <person name="Okamoto M."/>
            <person name="Naito M."/>
            <person name="Miyanohara M."/>
            <person name="Imai S."/>
            <person name="Nomura Y."/>
            <person name="Saito W."/>
            <person name="Momoi Y."/>
            <person name="Takada K."/>
            <person name="Miyabe-Nishiwaki T."/>
            <person name="Tomonaga M."/>
            <person name="Hanada N."/>
        </authorList>
    </citation>
    <scope>NUCLEOTIDE SEQUENCE [LARGE SCALE GENOMIC DNA]</scope>
    <source>
        <strain evidence="4">TKU 31</strain>
    </source>
</reference>
<evidence type="ECO:0000259" key="2">
    <source>
        <dbReference type="Pfam" id="PF00149"/>
    </source>
</evidence>
<dbReference type="PRINTS" id="PR01607">
    <property type="entry name" value="APYRASEFAMLY"/>
</dbReference>
<dbReference type="AlphaFoldDB" id="A0A1L7LKY0"/>
<proteinExistence type="inferred from homology"/>
<dbReference type="InterPro" id="IPR036907">
    <property type="entry name" value="5'-Nucleotdase_C_sf"/>
</dbReference>
<accession>A0A1L7LKY0</accession>
<keyword evidence="4" id="KW-1185">Reference proteome</keyword>
<gene>
    <name evidence="3" type="ORF">SRT_15960</name>
</gene>
<name>A0A1L7LKY0_9STRE</name>
<dbReference type="GO" id="GO:0009166">
    <property type="term" value="P:nucleotide catabolic process"/>
    <property type="evidence" value="ECO:0007669"/>
    <property type="project" value="InterPro"/>
</dbReference>
<dbReference type="SUPFAM" id="SSF56300">
    <property type="entry name" value="Metallo-dependent phosphatases"/>
    <property type="match status" value="1"/>
</dbReference>
<evidence type="ECO:0000313" key="4">
    <source>
        <dbReference type="Proteomes" id="UP000217758"/>
    </source>
</evidence>
<dbReference type="InterPro" id="IPR004843">
    <property type="entry name" value="Calcineurin-like_PHP"/>
</dbReference>